<dbReference type="PANTHER" id="PTHR13789:SF306">
    <property type="entry name" value="HYDROXYLASE, PUTATIVE-RELATED"/>
    <property type="match status" value="1"/>
</dbReference>
<keyword evidence="4" id="KW-0560">Oxidoreductase</keyword>
<dbReference type="InterPro" id="IPR036188">
    <property type="entry name" value="FAD/NAD-bd_sf"/>
</dbReference>
<feature type="domain" description="FAD-binding" evidence="6">
    <location>
        <begin position="31"/>
        <end position="286"/>
    </location>
</feature>
<reference evidence="7" key="1">
    <citation type="submission" date="2022-10" db="EMBL/GenBank/DDBJ databases">
        <title>Culturing micro-colonial fungi from biological soil crusts in the Mojave desert and describing Neophaeococcomyces mojavensis, and introducing the new genera and species Taxawa tesnikishii.</title>
        <authorList>
            <person name="Kurbessoian T."/>
            <person name="Stajich J.E."/>
        </authorList>
    </citation>
    <scope>NUCLEOTIDE SEQUENCE</scope>
    <source>
        <strain evidence="7">TK_41</strain>
    </source>
</reference>
<comment type="caution">
    <text evidence="7">The sequence shown here is derived from an EMBL/GenBank/DDBJ whole genome shotgun (WGS) entry which is preliminary data.</text>
</comment>
<name>A0AA39CD60_9EURO</name>
<dbReference type="GO" id="GO:0071949">
    <property type="term" value="F:FAD binding"/>
    <property type="evidence" value="ECO:0007669"/>
    <property type="project" value="InterPro"/>
</dbReference>
<gene>
    <name evidence="7" type="ORF">H2200_011456</name>
</gene>
<evidence type="ECO:0000256" key="2">
    <source>
        <dbReference type="ARBA" id="ARBA00022630"/>
    </source>
</evidence>
<dbReference type="Proteomes" id="UP001172673">
    <property type="component" value="Unassembled WGS sequence"/>
</dbReference>
<dbReference type="Pfam" id="PF01494">
    <property type="entry name" value="FAD_binding_3"/>
    <property type="match status" value="1"/>
</dbReference>
<dbReference type="SUPFAM" id="SSF54373">
    <property type="entry name" value="FAD-linked reductases, C-terminal domain"/>
    <property type="match status" value="1"/>
</dbReference>
<keyword evidence="2" id="KW-0285">Flavoprotein</keyword>
<evidence type="ECO:0000256" key="3">
    <source>
        <dbReference type="ARBA" id="ARBA00022827"/>
    </source>
</evidence>
<dbReference type="GO" id="GO:0004497">
    <property type="term" value="F:monooxygenase activity"/>
    <property type="evidence" value="ECO:0007669"/>
    <property type="project" value="UniProtKB-KW"/>
</dbReference>
<evidence type="ECO:0000313" key="8">
    <source>
        <dbReference type="Proteomes" id="UP001172673"/>
    </source>
</evidence>
<evidence type="ECO:0000256" key="5">
    <source>
        <dbReference type="ARBA" id="ARBA00023033"/>
    </source>
</evidence>
<keyword evidence="8" id="KW-1185">Reference proteome</keyword>
<keyword evidence="3" id="KW-0274">FAD</keyword>
<protein>
    <recommendedName>
        <fullName evidence="6">FAD-binding domain-containing protein</fullName>
    </recommendedName>
</protein>
<comment type="similarity">
    <text evidence="1">Belongs to the paxM FAD-dependent monooxygenase family.</text>
</comment>
<dbReference type="InterPro" id="IPR002938">
    <property type="entry name" value="FAD-bd"/>
</dbReference>
<dbReference type="AlphaFoldDB" id="A0AA39CD60"/>
<evidence type="ECO:0000259" key="6">
    <source>
        <dbReference type="Pfam" id="PF01494"/>
    </source>
</evidence>
<sequence length="368" mass="41174">MPDSLLWRRWENGRIIGNARLNPQSEELFGTPYYVTHRAHLHEILHQKAAELGVVIRLGCKVEKYDLDATSFVLASGEVVHADLIVAADGIKSLARKTLLGSGNTEPRNHGLAVYRATVSIEEMLKHERTALLVESPNVHLWVGGNNHHAIAYSFANDKLLNLALTHPAEGVPNDWDGCDHVRQLQKDFEGWDPALTTLLRMIKTAVKWPIRDIAVPDKFSSTCQTLVLIGDAAHAMLPFMASGAAMAVEDAAALAESLRFARHKDMVPKAIAIFEQVRIPRVKHVHEASFRHGYTLHLADGPEQRRRDQAMEKEASGQHFVSSPNQWSDPTVLSWLYTYKPAVAVRMAWADHNQEGEKTAKRIHVKM</sequence>
<organism evidence="7 8">
    <name type="scientific">Cladophialophora chaetospira</name>
    <dbReference type="NCBI Taxonomy" id="386627"/>
    <lineage>
        <taxon>Eukaryota</taxon>
        <taxon>Fungi</taxon>
        <taxon>Dikarya</taxon>
        <taxon>Ascomycota</taxon>
        <taxon>Pezizomycotina</taxon>
        <taxon>Eurotiomycetes</taxon>
        <taxon>Chaetothyriomycetidae</taxon>
        <taxon>Chaetothyriales</taxon>
        <taxon>Herpotrichiellaceae</taxon>
        <taxon>Cladophialophora</taxon>
    </lineage>
</organism>
<evidence type="ECO:0000256" key="4">
    <source>
        <dbReference type="ARBA" id="ARBA00023002"/>
    </source>
</evidence>
<dbReference type="Gene3D" id="3.50.50.60">
    <property type="entry name" value="FAD/NAD(P)-binding domain"/>
    <property type="match status" value="1"/>
</dbReference>
<dbReference type="SUPFAM" id="SSF51905">
    <property type="entry name" value="FAD/NAD(P)-binding domain"/>
    <property type="match status" value="1"/>
</dbReference>
<accession>A0AA39CD60</accession>
<dbReference type="InterPro" id="IPR050493">
    <property type="entry name" value="FAD-dep_Monooxygenase_BioMet"/>
</dbReference>
<evidence type="ECO:0000313" key="7">
    <source>
        <dbReference type="EMBL" id="KAJ9603934.1"/>
    </source>
</evidence>
<proteinExistence type="inferred from homology"/>
<dbReference type="PANTHER" id="PTHR13789">
    <property type="entry name" value="MONOOXYGENASE"/>
    <property type="match status" value="1"/>
</dbReference>
<dbReference type="EMBL" id="JAPDRK010000020">
    <property type="protein sequence ID" value="KAJ9603934.1"/>
    <property type="molecule type" value="Genomic_DNA"/>
</dbReference>
<keyword evidence="5" id="KW-0503">Monooxygenase</keyword>
<evidence type="ECO:0000256" key="1">
    <source>
        <dbReference type="ARBA" id="ARBA00007992"/>
    </source>
</evidence>
<dbReference type="PRINTS" id="PR00420">
    <property type="entry name" value="RNGMNOXGNASE"/>
</dbReference>